<organism evidence="1 2">
    <name type="scientific">Rotaria magnacalcarata</name>
    <dbReference type="NCBI Taxonomy" id="392030"/>
    <lineage>
        <taxon>Eukaryota</taxon>
        <taxon>Metazoa</taxon>
        <taxon>Spiralia</taxon>
        <taxon>Gnathifera</taxon>
        <taxon>Rotifera</taxon>
        <taxon>Eurotatoria</taxon>
        <taxon>Bdelloidea</taxon>
        <taxon>Philodinida</taxon>
        <taxon>Philodinidae</taxon>
        <taxon>Rotaria</taxon>
    </lineage>
</organism>
<evidence type="ECO:0000313" key="1">
    <source>
        <dbReference type="EMBL" id="CAF4554353.1"/>
    </source>
</evidence>
<proteinExistence type="predicted"/>
<dbReference type="AlphaFoldDB" id="A0A8S2YEK9"/>
<name>A0A8S2YEK9_9BILA</name>
<dbReference type="Proteomes" id="UP000676336">
    <property type="component" value="Unassembled WGS sequence"/>
</dbReference>
<comment type="caution">
    <text evidence="1">The sequence shown here is derived from an EMBL/GenBank/DDBJ whole genome shotgun (WGS) entry which is preliminary data.</text>
</comment>
<sequence>MKTNHSWYMDDSTVAVLCGLLPLILPNSNPFQKNWKYESIVQWKVLVKSVSWDAIFLLGAGLSVASAFKVCI</sequence>
<dbReference type="EMBL" id="CAJOBI010093699">
    <property type="protein sequence ID" value="CAF4554353.1"/>
    <property type="molecule type" value="Genomic_DNA"/>
</dbReference>
<evidence type="ECO:0000313" key="2">
    <source>
        <dbReference type="Proteomes" id="UP000676336"/>
    </source>
</evidence>
<protein>
    <submittedName>
        <fullName evidence="1">Uncharacterized protein</fullName>
    </submittedName>
</protein>
<gene>
    <name evidence="1" type="ORF">SMN809_LOCUS37165</name>
</gene>
<reference evidence="1" key="1">
    <citation type="submission" date="2021-02" db="EMBL/GenBank/DDBJ databases">
        <authorList>
            <person name="Nowell W R."/>
        </authorList>
    </citation>
    <scope>NUCLEOTIDE SEQUENCE</scope>
</reference>
<accession>A0A8S2YEK9</accession>